<feature type="transmembrane region" description="Helical" evidence="7">
    <location>
        <begin position="283"/>
        <end position="303"/>
    </location>
</feature>
<keyword evidence="3" id="KW-1003">Cell membrane</keyword>
<dbReference type="EMBL" id="CP036433">
    <property type="protein sequence ID" value="QDU99173.1"/>
    <property type="molecule type" value="Genomic_DNA"/>
</dbReference>
<feature type="transmembrane region" description="Helical" evidence="7">
    <location>
        <begin position="222"/>
        <end position="241"/>
    </location>
</feature>
<feature type="transmembrane region" description="Helical" evidence="7">
    <location>
        <begin position="173"/>
        <end position="201"/>
    </location>
</feature>
<feature type="transmembrane region" description="Helical" evidence="7">
    <location>
        <begin position="105"/>
        <end position="125"/>
    </location>
</feature>
<evidence type="ECO:0000256" key="5">
    <source>
        <dbReference type="ARBA" id="ARBA00022989"/>
    </source>
</evidence>
<dbReference type="InterPro" id="IPR025937">
    <property type="entry name" value="PDGLE_dom"/>
</dbReference>
<keyword evidence="4 7" id="KW-0812">Transmembrane</keyword>
<dbReference type="GO" id="GO:0005886">
    <property type="term" value="C:plasma membrane"/>
    <property type="evidence" value="ECO:0007669"/>
    <property type="project" value="UniProtKB-SubCell"/>
</dbReference>
<dbReference type="OrthoDB" id="5395048at2"/>
<dbReference type="AlphaFoldDB" id="A0A518E528"/>
<dbReference type="RefSeq" id="WP_145058987.1">
    <property type="nucleotide sequence ID" value="NZ_CP036433.1"/>
</dbReference>
<comment type="subcellular location">
    <subcellularLocation>
        <location evidence="1">Cell membrane</location>
        <topology evidence="1">Multi-pass membrane protein</topology>
    </subcellularLocation>
</comment>
<dbReference type="Gene3D" id="1.10.1760.20">
    <property type="match status" value="1"/>
</dbReference>
<evidence type="ECO:0000256" key="3">
    <source>
        <dbReference type="ARBA" id="ARBA00022475"/>
    </source>
</evidence>
<dbReference type="PANTHER" id="PTHR34229:SF1">
    <property type="entry name" value="METAL TRANSPORT PROTEIN HI_1621-RELATED"/>
    <property type="match status" value="1"/>
</dbReference>
<evidence type="ECO:0000313" key="10">
    <source>
        <dbReference type="Proteomes" id="UP000317648"/>
    </source>
</evidence>
<keyword evidence="10" id="KW-1185">Reference proteome</keyword>
<proteinExistence type="predicted"/>
<keyword evidence="2" id="KW-0813">Transport</keyword>
<dbReference type="PANTHER" id="PTHR34229">
    <property type="entry name" value="METAL TRANSPORT PROTEIN HI_1621-RELATED"/>
    <property type="match status" value="1"/>
</dbReference>
<evidence type="ECO:0000256" key="1">
    <source>
        <dbReference type="ARBA" id="ARBA00004651"/>
    </source>
</evidence>
<evidence type="ECO:0000256" key="2">
    <source>
        <dbReference type="ARBA" id="ARBA00022448"/>
    </source>
</evidence>
<keyword evidence="6 7" id="KW-0472">Membrane</keyword>
<evidence type="ECO:0000256" key="6">
    <source>
        <dbReference type="ARBA" id="ARBA00023136"/>
    </source>
</evidence>
<accession>A0A518E528</accession>
<evidence type="ECO:0000256" key="4">
    <source>
        <dbReference type="ARBA" id="ARBA00022692"/>
    </source>
</evidence>
<evidence type="ECO:0000313" key="9">
    <source>
        <dbReference type="EMBL" id="QDU99173.1"/>
    </source>
</evidence>
<dbReference type="Proteomes" id="UP000317648">
    <property type="component" value="Chromosome"/>
</dbReference>
<evidence type="ECO:0000256" key="7">
    <source>
        <dbReference type="SAM" id="Phobius"/>
    </source>
</evidence>
<dbReference type="KEGG" id="lcre:Pla8534_70860"/>
<name>A0A518E528_9BACT</name>
<keyword evidence="5 7" id="KW-1133">Transmembrane helix</keyword>
<dbReference type="GO" id="GO:0000041">
    <property type="term" value="P:transition metal ion transport"/>
    <property type="evidence" value="ECO:0007669"/>
    <property type="project" value="InterPro"/>
</dbReference>
<feature type="transmembrane region" description="Helical" evidence="7">
    <location>
        <begin position="68"/>
        <end position="93"/>
    </location>
</feature>
<dbReference type="Pfam" id="PF13190">
    <property type="entry name" value="PDGLE"/>
    <property type="match status" value="1"/>
</dbReference>
<evidence type="ECO:0000259" key="8">
    <source>
        <dbReference type="Pfam" id="PF13190"/>
    </source>
</evidence>
<feature type="transmembrane region" description="Helical" evidence="7">
    <location>
        <begin position="39"/>
        <end position="56"/>
    </location>
</feature>
<dbReference type="InterPro" id="IPR002751">
    <property type="entry name" value="CbiM/NikMN"/>
</dbReference>
<protein>
    <submittedName>
        <fullName evidence="9">Fused nickel transport protein NikMN</fullName>
    </submittedName>
</protein>
<feature type="domain" description="PDGLE" evidence="8">
    <location>
        <begin position="221"/>
        <end position="304"/>
    </location>
</feature>
<gene>
    <name evidence="9" type="primary">nikMN</name>
    <name evidence="9" type="ORF">Pla8534_70860</name>
</gene>
<dbReference type="Pfam" id="PF01891">
    <property type="entry name" value="CbiM"/>
    <property type="match status" value="1"/>
</dbReference>
<feature type="transmembrane region" description="Helical" evidence="7">
    <location>
        <begin position="137"/>
        <end position="161"/>
    </location>
</feature>
<feature type="transmembrane region" description="Helical" evidence="7">
    <location>
        <begin position="7"/>
        <end position="27"/>
    </location>
</feature>
<organism evidence="9 10">
    <name type="scientific">Lignipirellula cremea</name>
    <dbReference type="NCBI Taxonomy" id="2528010"/>
    <lineage>
        <taxon>Bacteria</taxon>
        <taxon>Pseudomonadati</taxon>
        <taxon>Planctomycetota</taxon>
        <taxon>Planctomycetia</taxon>
        <taxon>Pirellulales</taxon>
        <taxon>Pirellulaceae</taxon>
        <taxon>Lignipirellula</taxon>
    </lineage>
</organism>
<sequence length="320" mass="32467">MHIPDGLLDPVACIGTGLISAVAVGYAVRRTQRDLPERAAPLLGVMAACIFAAQMLNFPIPGGTSGHILGGVLAGVVLGPWAGLLVMTVVLIVQCVLFQDGGLTALGANVLNVAVIGPVGGYAVYNVLRKWIGGFRGVLAGAVIAAWFSVMAAAALCALEISLGGQFRLGPTLGAMLAVHSVIGIGEALMTGFALAFLLQVRPDLIQGMSPTSGRLERATQLVAAGLLIALVMAALLSPFASSFPDGLEASVASLGFHADAAEPLLPAPMADYQVAALETVGVAGSIAGAIGAVVVFAAAWGLSRRWPRRPAGSHVEVLP</sequence>
<reference evidence="9 10" key="1">
    <citation type="submission" date="2019-02" db="EMBL/GenBank/DDBJ databases">
        <title>Deep-cultivation of Planctomycetes and their phenomic and genomic characterization uncovers novel biology.</title>
        <authorList>
            <person name="Wiegand S."/>
            <person name="Jogler M."/>
            <person name="Boedeker C."/>
            <person name="Pinto D."/>
            <person name="Vollmers J."/>
            <person name="Rivas-Marin E."/>
            <person name="Kohn T."/>
            <person name="Peeters S.H."/>
            <person name="Heuer A."/>
            <person name="Rast P."/>
            <person name="Oberbeckmann S."/>
            <person name="Bunk B."/>
            <person name="Jeske O."/>
            <person name="Meyerdierks A."/>
            <person name="Storesund J.E."/>
            <person name="Kallscheuer N."/>
            <person name="Luecker S."/>
            <person name="Lage O.M."/>
            <person name="Pohl T."/>
            <person name="Merkel B.J."/>
            <person name="Hornburger P."/>
            <person name="Mueller R.-W."/>
            <person name="Bruemmer F."/>
            <person name="Labrenz M."/>
            <person name="Spormann A.M."/>
            <person name="Op den Camp H."/>
            <person name="Overmann J."/>
            <person name="Amann R."/>
            <person name="Jetten M.S.M."/>
            <person name="Mascher T."/>
            <person name="Medema M.H."/>
            <person name="Devos D.P."/>
            <person name="Kaster A.-K."/>
            <person name="Ovreas L."/>
            <person name="Rohde M."/>
            <person name="Galperin M.Y."/>
            <person name="Jogler C."/>
        </authorList>
    </citation>
    <scope>NUCLEOTIDE SEQUENCE [LARGE SCALE GENOMIC DNA]</scope>
    <source>
        <strain evidence="9 10">Pla85_3_4</strain>
    </source>
</reference>